<name>A0AA46AHP1_9CLOT</name>
<dbReference type="PANTHER" id="PTHR21310:SF15">
    <property type="entry name" value="AMINOGLYCOSIDE PHOSPHOTRANSFERASE DOMAIN-CONTAINING PROTEIN"/>
    <property type="match status" value="1"/>
</dbReference>
<evidence type="ECO:0000313" key="2">
    <source>
        <dbReference type="EMBL" id="SMP40592.1"/>
    </source>
</evidence>
<evidence type="ECO:0000313" key="3">
    <source>
        <dbReference type="Proteomes" id="UP001158066"/>
    </source>
</evidence>
<keyword evidence="3" id="KW-1185">Reference proteome</keyword>
<dbReference type="GO" id="GO:0016301">
    <property type="term" value="F:kinase activity"/>
    <property type="evidence" value="ECO:0007669"/>
    <property type="project" value="UniProtKB-KW"/>
</dbReference>
<feature type="domain" description="Aminoglycoside phosphotransferase" evidence="1">
    <location>
        <begin position="36"/>
        <end position="246"/>
    </location>
</feature>
<keyword evidence="2" id="KW-0418">Kinase</keyword>
<keyword evidence="2" id="KW-0808">Transferase</keyword>
<protein>
    <submittedName>
        <fullName evidence="2">Predicted kinase, aminoglycoside phosphotransferase (APT) family</fullName>
    </submittedName>
</protein>
<gene>
    <name evidence="2" type="ORF">SAMN06296020_101404</name>
</gene>
<dbReference type="Gene3D" id="3.90.1200.10">
    <property type="match status" value="1"/>
</dbReference>
<reference evidence="2" key="1">
    <citation type="submission" date="2017-05" db="EMBL/GenBank/DDBJ databases">
        <authorList>
            <person name="Varghese N."/>
            <person name="Submissions S."/>
        </authorList>
    </citation>
    <scope>NUCLEOTIDE SEQUENCE</scope>
    <source>
        <strain evidence="2">Su22</strain>
    </source>
</reference>
<dbReference type="InterPro" id="IPR051678">
    <property type="entry name" value="AGP_Transferase"/>
</dbReference>
<organism evidence="2 3">
    <name type="scientific">Anoxynatronum buryatiense</name>
    <dbReference type="NCBI Taxonomy" id="489973"/>
    <lineage>
        <taxon>Bacteria</taxon>
        <taxon>Bacillati</taxon>
        <taxon>Bacillota</taxon>
        <taxon>Clostridia</taxon>
        <taxon>Eubacteriales</taxon>
        <taxon>Clostridiaceae</taxon>
        <taxon>Anoxynatronum</taxon>
    </lineage>
</organism>
<dbReference type="EMBL" id="FXUF01000001">
    <property type="protein sequence ID" value="SMP40592.1"/>
    <property type="molecule type" value="Genomic_DNA"/>
</dbReference>
<dbReference type="AlphaFoldDB" id="A0AA46AHP1"/>
<proteinExistence type="predicted"/>
<evidence type="ECO:0000259" key="1">
    <source>
        <dbReference type="Pfam" id="PF01636"/>
    </source>
</evidence>
<comment type="caution">
    <text evidence="2">The sequence shown here is derived from an EMBL/GenBank/DDBJ whole genome shotgun (WGS) entry which is preliminary data.</text>
</comment>
<dbReference type="RefSeq" id="WP_283407749.1">
    <property type="nucleotide sequence ID" value="NZ_FXUF01000001.1"/>
</dbReference>
<dbReference type="SUPFAM" id="SSF56112">
    <property type="entry name" value="Protein kinase-like (PK-like)"/>
    <property type="match status" value="1"/>
</dbReference>
<accession>A0AA46AHP1</accession>
<dbReference type="InterPro" id="IPR011009">
    <property type="entry name" value="Kinase-like_dom_sf"/>
</dbReference>
<dbReference type="Proteomes" id="UP001158066">
    <property type="component" value="Unassembled WGS sequence"/>
</dbReference>
<dbReference type="InterPro" id="IPR002575">
    <property type="entry name" value="Aminoglycoside_PTrfase"/>
</dbReference>
<dbReference type="PANTHER" id="PTHR21310">
    <property type="entry name" value="AMINOGLYCOSIDE PHOSPHOTRANSFERASE-RELATED-RELATED"/>
    <property type="match status" value="1"/>
</dbReference>
<dbReference type="Pfam" id="PF01636">
    <property type="entry name" value="APH"/>
    <property type="match status" value="1"/>
</dbReference>
<sequence>MLIYQPQEIQRYLQDLLSNQNISIEPIGNHELGRHLVYRVNLPGEAPLVFKLYCKKNRRLREIAALQRLEESQVKCARMKAVGMLADGTEWLLSTFISGIVLDRVWKQMNDEQEQHMFELLGDELGKIHSAATYPFFGHWDENGNSLYKLKHYFSEFVRSSEYVFRHIEAQQLPDWRLLEKAIRMIRRNYSLVSPIRVSRLTHHDYDGRNILVQQEGKQWNITGVLDFEQSFPGNCEIDLAGIYARYLMGATHREDWFLKGYQRHLPVDKDFWRRLPYYLLCKGVVICSWTYHQAPDYYQEGVHLIQRFYSLVEEEQ</sequence>